<dbReference type="EMBL" id="JRHX01000092">
    <property type="protein sequence ID" value="KXZ68537.1"/>
    <property type="molecule type" value="Genomic_DNA"/>
</dbReference>
<keyword evidence="2" id="KW-0479">Metal-binding</keyword>
<dbReference type="PATRIC" id="fig|52133.19.peg.3313"/>
<dbReference type="GO" id="GO:0003676">
    <property type="term" value="F:nucleic acid binding"/>
    <property type="evidence" value="ECO:0007669"/>
    <property type="project" value="InterPro"/>
</dbReference>
<sequence>MEMQQKPILLSKEEIRTFPVFQNLDTHNILVIQTLAQCQSIQDELYSIQVFGFDTESKPTFKVGEKSTGPHLVQLATSEKAYLFQVNPDILNFLKPILENEQQLKVGFGLKNDSTSFRIKGIELKSHIDLSKSFSSFGYTSQVGIQTAIAVLFQRHLSKSKKVSTSNWSVKQLSPQQINYAAADAYAALMVFKYLYPHQLLSPQLQQKVVRILEGSASKA</sequence>
<organism evidence="9 10">
    <name type="scientific">Acinetobacter venetianus</name>
    <dbReference type="NCBI Taxonomy" id="52133"/>
    <lineage>
        <taxon>Bacteria</taxon>
        <taxon>Pseudomonadati</taxon>
        <taxon>Pseudomonadota</taxon>
        <taxon>Gammaproteobacteria</taxon>
        <taxon>Moraxellales</taxon>
        <taxon>Moraxellaceae</taxon>
        <taxon>Acinetobacter</taxon>
    </lineage>
</organism>
<dbReference type="PANTHER" id="PTHR13620:SF109">
    <property type="entry name" value="3'-5' EXONUCLEASE"/>
    <property type="match status" value="1"/>
</dbReference>
<dbReference type="Proteomes" id="UP000075544">
    <property type="component" value="Unassembled WGS sequence"/>
</dbReference>
<dbReference type="Gene3D" id="3.30.420.10">
    <property type="entry name" value="Ribonuclease H-like superfamily/Ribonuclease H"/>
    <property type="match status" value="1"/>
</dbReference>
<dbReference type="InterPro" id="IPR012337">
    <property type="entry name" value="RNaseH-like_sf"/>
</dbReference>
<proteinExistence type="predicted"/>
<accession>A0A150HQJ6</accession>
<dbReference type="InterPro" id="IPR036397">
    <property type="entry name" value="RNaseH_sf"/>
</dbReference>
<dbReference type="RefSeq" id="WP_061525687.1">
    <property type="nucleotide sequence ID" value="NZ_JRHX01000092.1"/>
</dbReference>
<evidence type="ECO:0000256" key="2">
    <source>
        <dbReference type="ARBA" id="ARBA00022723"/>
    </source>
</evidence>
<comment type="caution">
    <text evidence="9">The sequence shown here is derived from an EMBL/GenBank/DDBJ whole genome shotgun (WGS) entry which is preliminary data.</text>
</comment>
<dbReference type="GO" id="GO:0008408">
    <property type="term" value="F:3'-5' exonuclease activity"/>
    <property type="evidence" value="ECO:0007669"/>
    <property type="project" value="InterPro"/>
</dbReference>
<evidence type="ECO:0000256" key="3">
    <source>
        <dbReference type="ARBA" id="ARBA00022801"/>
    </source>
</evidence>
<evidence type="ECO:0000313" key="9">
    <source>
        <dbReference type="EMBL" id="KXZ68537.1"/>
    </source>
</evidence>
<keyword evidence="5" id="KW-0460">Magnesium</keyword>
<name>A0A150HQJ6_9GAMM</name>
<dbReference type="GO" id="GO:0046872">
    <property type="term" value="F:metal ion binding"/>
    <property type="evidence" value="ECO:0007669"/>
    <property type="project" value="UniProtKB-KW"/>
</dbReference>
<dbReference type="CDD" id="cd06141">
    <property type="entry name" value="WRN_exo"/>
    <property type="match status" value="1"/>
</dbReference>
<dbReference type="AlphaFoldDB" id="A0A150HQJ6"/>
<dbReference type="InterPro" id="IPR051132">
    <property type="entry name" value="3-5_Exonuclease_domain"/>
</dbReference>
<keyword evidence="1" id="KW-0540">Nuclease</keyword>
<protein>
    <recommendedName>
        <fullName evidence="6">3'-5' exonuclease</fullName>
    </recommendedName>
    <alternativeName>
        <fullName evidence="7">Werner Syndrome-like exonuclease</fullName>
    </alternativeName>
</protein>
<dbReference type="PANTHER" id="PTHR13620">
    <property type="entry name" value="3-5 EXONUCLEASE"/>
    <property type="match status" value="1"/>
</dbReference>
<evidence type="ECO:0000256" key="1">
    <source>
        <dbReference type="ARBA" id="ARBA00022722"/>
    </source>
</evidence>
<reference evidence="9 10" key="1">
    <citation type="journal article" date="2016" name="Sci. Rep.">
        <title>Genomic and phenotypic characterization of the species Acinetobacter venetianus.</title>
        <authorList>
            <person name="Fondi M."/>
            <person name="Maida I."/>
            <person name="Perrin E."/>
            <person name="Orlandini V."/>
            <person name="La Torre L."/>
            <person name="Bosi E."/>
            <person name="Negroni A."/>
            <person name="Zanaroli G."/>
            <person name="Fava F."/>
            <person name="Decorosi F."/>
            <person name="Giovannetti L."/>
            <person name="Viti C."/>
            <person name="Vaneechoutte M."/>
            <person name="Dijkshoorn L."/>
            <person name="Fani R."/>
        </authorList>
    </citation>
    <scope>NUCLEOTIDE SEQUENCE [LARGE SCALE GENOMIC DNA]</scope>
    <source>
        <strain evidence="9 10">LUH13518</strain>
    </source>
</reference>
<feature type="domain" description="3'-5' exonuclease" evidence="8">
    <location>
        <begin position="29"/>
        <end position="200"/>
    </location>
</feature>
<dbReference type="SMART" id="SM00474">
    <property type="entry name" value="35EXOc"/>
    <property type="match status" value="1"/>
</dbReference>
<evidence type="ECO:0000256" key="5">
    <source>
        <dbReference type="ARBA" id="ARBA00022842"/>
    </source>
</evidence>
<dbReference type="SUPFAM" id="SSF53098">
    <property type="entry name" value="Ribonuclease H-like"/>
    <property type="match status" value="1"/>
</dbReference>
<evidence type="ECO:0000259" key="8">
    <source>
        <dbReference type="SMART" id="SM00474"/>
    </source>
</evidence>
<dbReference type="GO" id="GO:0006139">
    <property type="term" value="P:nucleobase-containing compound metabolic process"/>
    <property type="evidence" value="ECO:0007669"/>
    <property type="project" value="InterPro"/>
</dbReference>
<gene>
    <name evidence="9" type="primary">rnd_2</name>
    <name evidence="9" type="ORF">AVENLUH13518_03267</name>
</gene>
<evidence type="ECO:0000256" key="4">
    <source>
        <dbReference type="ARBA" id="ARBA00022839"/>
    </source>
</evidence>
<dbReference type="Pfam" id="PF01612">
    <property type="entry name" value="DNA_pol_A_exo1"/>
    <property type="match status" value="1"/>
</dbReference>
<keyword evidence="3 9" id="KW-0378">Hydrolase</keyword>
<evidence type="ECO:0000256" key="6">
    <source>
        <dbReference type="ARBA" id="ARBA00040531"/>
    </source>
</evidence>
<evidence type="ECO:0000313" key="10">
    <source>
        <dbReference type="Proteomes" id="UP000075544"/>
    </source>
</evidence>
<keyword evidence="4" id="KW-0269">Exonuclease</keyword>
<dbReference type="InterPro" id="IPR002562">
    <property type="entry name" value="3'-5'_exonuclease_dom"/>
</dbReference>
<evidence type="ECO:0000256" key="7">
    <source>
        <dbReference type="ARBA" id="ARBA00042761"/>
    </source>
</evidence>